<feature type="coiled-coil region" evidence="1">
    <location>
        <begin position="224"/>
        <end position="251"/>
    </location>
</feature>
<accession>A0A6G0XNJ6</accession>
<feature type="compositionally biased region" description="Basic residues" evidence="2">
    <location>
        <begin position="1"/>
        <end position="11"/>
    </location>
</feature>
<keyword evidence="4" id="KW-1185">Reference proteome</keyword>
<dbReference type="AlphaFoldDB" id="A0A6G0XNJ6"/>
<evidence type="ECO:0000313" key="4">
    <source>
        <dbReference type="Proteomes" id="UP000481153"/>
    </source>
</evidence>
<dbReference type="Proteomes" id="UP000481153">
    <property type="component" value="Unassembled WGS sequence"/>
</dbReference>
<feature type="region of interest" description="Disordered" evidence="2">
    <location>
        <begin position="60"/>
        <end position="139"/>
    </location>
</feature>
<feature type="compositionally biased region" description="Polar residues" evidence="2">
    <location>
        <begin position="31"/>
        <end position="40"/>
    </location>
</feature>
<dbReference type="VEuPathDB" id="FungiDB:AeMF1_017403"/>
<name>A0A6G0XNJ6_9STRA</name>
<protein>
    <submittedName>
        <fullName evidence="3">Uncharacterized protein</fullName>
    </submittedName>
</protein>
<feature type="region of interest" description="Disordered" evidence="2">
    <location>
        <begin position="346"/>
        <end position="389"/>
    </location>
</feature>
<comment type="caution">
    <text evidence="3">The sequence shown here is derived from an EMBL/GenBank/DDBJ whole genome shotgun (WGS) entry which is preliminary data.</text>
</comment>
<feature type="region of interest" description="Disordered" evidence="2">
    <location>
        <begin position="1"/>
        <end position="44"/>
    </location>
</feature>
<evidence type="ECO:0000313" key="3">
    <source>
        <dbReference type="EMBL" id="KAF0741973.1"/>
    </source>
</evidence>
<reference evidence="3 4" key="1">
    <citation type="submission" date="2019-07" db="EMBL/GenBank/DDBJ databases">
        <title>Genomics analysis of Aphanomyces spp. identifies a new class of oomycete effector associated with host adaptation.</title>
        <authorList>
            <person name="Gaulin E."/>
        </authorList>
    </citation>
    <scope>NUCLEOTIDE SEQUENCE [LARGE SCALE GENOMIC DNA]</scope>
    <source>
        <strain evidence="3 4">ATCC 201684</strain>
    </source>
</reference>
<proteinExistence type="predicted"/>
<gene>
    <name evidence="3" type="ORF">Ae201684_002914</name>
</gene>
<evidence type="ECO:0000256" key="1">
    <source>
        <dbReference type="SAM" id="Coils"/>
    </source>
</evidence>
<sequence length="389" mass="44220">MQGRKQARRLPPRPSTVQTKPKPRPEWNEYLTDNSTYQLSRDQKLQKRIQMLTKIPTDIPRNRTSALTRSPRERAPLPSRTTVSTTLVSPRPTKVQRQPVAIGSTSRVNFDDELRAGDARKPTVLSATTKTEEKQQRKLQTELDRMDEMLQSLELQADQFSGAEDNDGEENNQQDLTDTTHNASTVVPDFAVPSIEPPRPPVDHDLLDLLHEMHAGLMAERRMREAQDTEIKQLRQTLEEVVQSHSSLREDFKRAVKHIVKLKTVVTTLSQTVERLEGAASAPTSTQPPAEPVQQRHDAALKESPVVERRVLPHEEIEDRRSNQQEIPIIDVVADADNFQVPPRFHSRISVPRKPVDNNSRTRHQQGLPPNDSMSIRNPALYTGKRQPS</sequence>
<feature type="compositionally biased region" description="Basic and acidic residues" evidence="2">
    <location>
        <begin position="130"/>
        <end position="139"/>
    </location>
</feature>
<feature type="compositionally biased region" description="Basic and acidic residues" evidence="2">
    <location>
        <begin position="109"/>
        <end position="121"/>
    </location>
</feature>
<organism evidence="3 4">
    <name type="scientific">Aphanomyces euteiches</name>
    <dbReference type="NCBI Taxonomy" id="100861"/>
    <lineage>
        <taxon>Eukaryota</taxon>
        <taxon>Sar</taxon>
        <taxon>Stramenopiles</taxon>
        <taxon>Oomycota</taxon>
        <taxon>Saprolegniomycetes</taxon>
        <taxon>Saprolegniales</taxon>
        <taxon>Verrucalvaceae</taxon>
        <taxon>Aphanomyces</taxon>
    </lineage>
</organism>
<evidence type="ECO:0000256" key="2">
    <source>
        <dbReference type="SAM" id="MobiDB-lite"/>
    </source>
</evidence>
<feature type="region of interest" description="Disordered" evidence="2">
    <location>
        <begin position="277"/>
        <end position="305"/>
    </location>
</feature>
<feature type="compositionally biased region" description="Polar residues" evidence="2">
    <location>
        <begin position="79"/>
        <end position="88"/>
    </location>
</feature>
<feature type="compositionally biased region" description="Low complexity" evidence="2">
    <location>
        <begin position="279"/>
        <end position="288"/>
    </location>
</feature>
<dbReference type="EMBL" id="VJMJ01000032">
    <property type="protein sequence ID" value="KAF0741973.1"/>
    <property type="molecule type" value="Genomic_DNA"/>
</dbReference>
<feature type="compositionally biased region" description="Basic and acidic residues" evidence="2">
    <location>
        <begin position="294"/>
        <end position="305"/>
    </location>
</feature>
<keyword evidence="1" id="KW-0175">Coiled coil</keyword>